<feature type="compositionally biased region" description="Basic and acidic residues" evidence="1">
    <location>
        <begin position="17"/>
        <end position="43"/>
    </location>
</feature>
<keyword evidence="2" id="KW-1185">Reference proteome</keyword>
<sequence length="43" mass="5134">MTATDTQNDQNQKRWRPNMDRPRVVEWREPHGPGPHLGKENPR</sequence>
<dbReference type="WBParaSite" id="PSAMB.scaffold17471size1119.g37301.t1">
    <property type="protein sequence ID" value="PSAMB.scaffold17471size1119.g37301.t1"/>
    <property type="gene ID" value="PSAMB.scaffold17471size1119.g37301"/>
</dbReference>
<evidence type="ECO:0000313" key="2">
    <source>
        <dbReference type="Proteomes" id="UP000887566"/>
    </source>
</evidence>
<proteinExistence type="predicted"/>
<feature type="compositionally biased region" description="Polar residues" evidence="1">
    <location>
        <begin position="1"/>
        <end position="10"/>
    </location>
</feature>
<organism evidence="2 3">
    <name type="scientific">Plectus sambesii</name>
    <dbReference type="NCBI Taxonomy" id="2011161"/>
    <lineage>
        <taxon>Eukaryota</taxon>
        <taxon>Metazoa</taxon>
        <taxon>Ecdysozoa</taxon>
        <taxon>Nematoda</taxon>
        <taxon>Chromadorea</taxon>
        <taxon>Plectida</taxon>
        <taxon>Plectina</taxon>
        <taxon>Plectoidea</taxon>
        <taxon>Plectidae</taxon>
        <taxon>Plectus</taxon>
    </lineage>
</organism>
<dbReference type="AlphaFoldDB" id="A0A914VDJ9"/>
<dbReference type="Proteomes" id="UP000887566">
    <property type="component" value="Unplaced"/>
</dbReference>
<name>A0A914VDJ9_9BILA</name>
<evidence type="ECO:0000256" key="1">
    <source>
        <dbReference type="SAM" id="MobiDB-lite"/>
    </source>
</evidence>
<accession>A0A914VDJ9</accession>
<reference evidence="3" key="1">
    <citation type="submission" date="2022-11" db="UniProtKB">
        <authorList>
            <consortium name="WormBaseParasite"/>
        </authorList>
    </citation>
    <scope>IDENTIFICATION</scope>
</reference>
<feature type="region of interest" description="Disordered" evidence="1">
    <location>
        <begin position="1"/>
        <end position="43"/>
    </location>
</feature>
<protein>
    <submittedName>
        <fullName evidence="3">Uncharacterized protein</fullName>
    </submittedName>
</protein>
<evidence type="ECO:0000313" key="3">
    <source>
        <dbReference type="WBParaSite" id="PSAMB.scaffold17471size1119.g37301.t1"/>
    </source>
</evidence>